<keyword evidence="2" id="KW-1185">Reference proteome</keyword>
<evidence type="ECO:0000313" key="1">
    <source>
        <dbReference type="EMBL" id="QFQ02549.1"/>
    </source>
</evidence>
<dbReference type="KEGG" id="cuo:CUROG_05930"/>
<sequence length="63" mass="6993">MARIAVLTVCHAAPRPAAIRLMDILSMTRHFIAYSTADCDGFARGAAIWVRSSRQIRVQVGHR</sequence>
<organism evidence="1 2">
    <name type="scientific">Corynebacterium urogenitale</name>
    <dbReference type="NCBI Taxonomy" id="2487892"/>
    <lineage>
        <taxon>Bacteria</taxon>
        <taxon>Bacillati</taxon>
        <taxon>Actinomycetota</taxon>
        <taxon>Actinomycetes</taxon>
        <taxon>Mycobacteriales</taxon>
        <taxon>Corynebacteriaceae</taxon>
        <taxon>Corynebacterium</taxon>
    </lineage>
</organism>
<reference evidence="2" key="1">
    <citation type="submission" date="2019-10" db="EMBL/GenBank/DDBJ databases">
        <title>Complete genome sequence of Corynebacterium urogenitalis DSM 108747, isolated from the genital tract of a cow.</title>
        <authorList>
            <person name="Ruckert C."/>
            <person name="Ballas P."/>
            <person name="Wagener K."/>
            <person name="Drillich M."/>
            <person name="Kaempfer P."/>
            <person name="Busse H.-J."/>
            <person name="Ehling-Schulz M."/>
        </authorList>
    </citation>
    <scope>NUCLEOTIDE SEQUENCE [LARGE SCALE GENOMIC DNA]</scope>
    <source>
        <strain evidence="2">LMM 1652</strain>
    </source>
</reference>
<dbReference type="AlphaFoldDB" id="A0A5J6ZB35"/>
<accession>A0A5J6ZB35</accession>
<evidence type="ECO:0000313" key="2">
    <source>
        <dbReference type="Proteomes" id="UP000326711"/>
    </source>
</evidence>
<proteinExistence type="predicted"/>
<dbReference type="EMBL" id="CP045032">
    <property type="protein sequence ID" value="QFQ02549.1"/>
    <property type="molecule type" value="Genomic_DNA"/>
</dbReference>
<gene>
    <name evidence="1" type="ORF">CUROG_05930</name>
</gene>
<dbReference type="Proteomes" id="UP000326711">
    <property type="component" value="Chromosome"/>
</dbReference>
<name>A0A5J6ZB35_9CORY</name>
<protein>
    <submittedName>
        <fullName evidence="1">Uncharacterized protein</fullName>
    </submittedName>
</protein>